<dbReference type="PANTHER" id="PTHR30055:SF234">
    <property type="entry name" value="HTH-TYPE TRANSCRIPTIONAL REGULATOR BETI"/>
    <property type="match status" value="1"/>
</dbReference>
<evidence type="ECO:0000313" key="7">
    <source>
        <dbReference type="Proteomes" id="UP000305906"/>
    </source>
</evidence>
<organism evidence="6 7">
    <name type="scientific">Streptomyces montanus</name>
    <dbReference type="NCBI Taxonomy" id="2580423"/>
    <lineage>
        <taxon>Bacteria</taxon>
        <taxon>Bacillati</taxon>
        <taxon>Actinomycetota</taxon>
        <taxon>Actinomycetes</taxon>
        <taxon>Kitasatosporales</taxon>
        <taxon>Streptomycetaceae</taxon>
        <taxon>Streptomyces</taxon>
    </lineage>
</organism>
<keyword evidence="3" id="KW-0804">Transcription</keyword>
<dbReference type="PANTHER" id="PTHR30055">
    <property type="entry name" value="HTH-TYPE TRANSCRIPTIONAL REGULATOR RUTR"/>
    <property type="match status" value="1"/>
</dbReference>
<dbReference type="RefSeq" id="WP_138044838.1">
    <property type="nucleotide sequence ID" value="NZ_VBZC01000009.1"/>
</dbReference>
<accession>A0A5R9FQW2</accession>
<evidence type="ECO:0000256" key="1">
    <source>
        <dbReference type="ARBA" id="ARBA00023015"/>
    </source>
</evidence>
<feature type="domain" description="HTH tetR-type" evidence="5">
    <location>
        <begin position="8"/>
        <end position="68"/>
    </location>
</feature>
<dbReference type="SUPFAM" id="SSF46689">
    <property type="entry name" value="Homeodomain-like"/>
    <property type="match status" value="1"/>
</dbReference>
<evidence type="ECO:0000313" key="6">
    <source>
        <dbReference type="EMBL" id="TLS46342.1"/>
    </source>
</evidence>
<dbReference type="GO" id="GO:0003700">
    <property type="term" value="F:DNA-binding transcription factor activity"/>
    <property type="evidence" value="ECO:0007669"/>
    <property type="project" value="TreeGrafter"/>
</dbReference>
<proteinExistence type="predicted"/>
<dbReference type="PROSITE" id="PS50977">
    <property type="entry name" value="HTH_TETR_2"/>
    <property type="match status" value="1"/>
</dbReference>
<dbReference type="InterPro" id="IPR009057">
    <property type="entry name" value="Homeodomain-like_sf"/>
</dbReference>
<evidence type="ECO:0000256" key="3">
    <source>
        <dbReference type="ARBA" id="ARBA00023163"/>
    </source>
</evidence>
<dbReference type="Pfam" id="PF00440">
    <property type="entry name" value="TetR_N"/>
    <property type="match status" value="1"/>
</dbReference>
<evidence type="ECO:0000256" key="4">
    <source>
        <dbReference type="PROSITE-ProRule" id="PRU00335"/>
    </source>
</evidence>
<comment type="caution">
    <text evidence="6">The sequence shown here is derived from an EMBL/GenBank/DDBJ whole genome shotgun (WGS) entry which is preliminary data.</text>
</comment>
<sequence length="252" mass="25390">MAKQERAVRTRNALIESAAELFSKDGFEVVSLSMISARAGVSNGALHFHFASKAALGAAVWEAAAQRLRQITTDGAAGSGSGARAIPGAGSGAGSGAISGAGPGAGSDAISGAGSGSYVGEVGGALQVLVDTTHALLQALGHDVILRAGFDLSESLESSVDGEDLRRRWQEWVEGVLAKADQEGALARDVSAQDAANTVVAATVGFGALGSHDAQWLSQGTLTRFWALLLPRLAAGATLEELVASGRRVGAG</sequence>
<keyword evidence="7" id="KW-1185">Reference proteome</keyword>
<dbReference type="InterPro" id="IPR023772">
    <property type="entry name" value="DNA-bd_HTH_TetR-type_CS"/>
</dbReference>
<dbReference type="AlphaFoldDB" id="A0A5R9FQW2"/>
<evidence type="ECO:0000256" key="2">
    <source>
        <dbReference type="ARBA" id="ARBA00023125"/>
    </source>
</evidence>
<feature type="DNA-binding region" description="H-T-H motif" evidence="4">
    <location>
        <begin position="31"/>
        <end position="50"/>
    </location>
</feature>
<protein>
    <submittedName>
        <fullName evidence="6">TetR/AcrR family transcriptional regulator</fullName>
    </submittedName>
</protein>
<keyword evidence="1" id="KW-0805">Transcription regulation</keyword>
<gene>
    <name evidence="6" type="ORF">FE633_10520</name>
</gene>
<dbReference type="EMBL" id="VBZC01000009">
    <property type="protein sequence ID" value="TLS46342.1"/>
    <property type="molecule type" value="Genomic_DNA"/>
</dbReference>
<dbReference type="PROSITE" id="PS01081">
    <property type="entry name" value="HTH_TETR_1"/>
    <property type="match status" value="1"/>
</dbReference>
<dbReference type="Gene3D" id="1.10.357.10">
    <property type="entry name" value="Tetracycline Repressor, domain 2"/>
    <property type="match status" value="2"/>
</dbReference>
<dbReference type="Proteomes" id="UP000305906">
    <property type="component" value="Unassembled WGS sequence"/>
</dbReference>
<keyword evidence="2 4" id="KW-0238">DNA-binding</keyword>
<dbReference type="InterPro" id="IPR050109">
    <property type="entry name" value="HTH-type_TetR-like_transc_reg"/>
</dbReference>
<dbReference type="InterPro" id="IPR001647">
    <property type="entry name" value="HTH_TetR"/>
</dbReference>
<dbReference type="SUPFAM" id="SSF48498">
    <property type="entry name" value="Tetracyclin repressor-like, C-terminal domain"/>
    <property type="match status" value="1"/>
</dbReference>
<dbReference type="PRINTS" id="PR00455">
    <property type="entry name" value="HTHTETR"/>
</dbReference>
<name>A0A5R9FQW2_9ACTN</name>
<dbReference type="InterPro" id="IPR036271">
    <property type="entry name" value="Tet_transcr_reg_TetR-rel_C_sf"/>
</dbReference>
<evidence type="ECO:0000259" key="5">
    <source>
        <dbReference type="PROSITE" id="PS50977"/>
    </source>
</evidence>
<dbReference type="GO" id="GO:0000976">
    <property type="term" value="F:transcription cis-regulatory region binding"/>
    <property type="evidence" value="ECO:0007669"/>
    <property type="project" value="TreeGrafter"/>
</dbReference>
<reference evidence="6 7" key="1">
    <citation type="submission" date="2019-05" db="EMBL/GenBank/DDBJ databases">
        <title>Streptomyces sp. NEAU-C151, a novel actinomycete isolated from soil.</title>
        <authorList>
            <person name="Han L."/>
            <person name="Jiang H."/>
        </authorList>
    </citation>
    <scope>NUCLEOTIDE SEQUENCE [LARGE SCALE GENOMIC DNA]</scope>
    <source>
        <strain evidence="6 7">NEAU-C151</strain>
    </source>
</reference>